<dbReference type="SUPFAM" id="SSF55874">
    <property type="entry name" value="ATPase domain of HSP90 chaperone/DNA topoisomerase II/histidine kinase"/>
    <property type="match status" value="1"/>
</dbReference>
<dbReference type="EC" id="2.7.13.3" evidence="2"/>
<dbReference type="RefSeq" id="WP_095535041.1">
    <property type="nucleotide sequence ID" value="NZ_NSGO01000002.1"/>
</dbReference>
<proteinExistence type="predicted"/>
<feature type="coiled-coil region" evidence="9">
    <location>
        <begin position="153"/>
        <end position="180"/>
    </location>
</feature>
<evidence type="ECO:0000256" key="6">
    <source>
        <dbReference type="ARBA" id="ARBA00022777"/>
    </source>
</evidence>
<dbReference type="PANTHER" id="PTHR24421:SF10">
    <property type="entry name" value="NITRATE_NITRITE SENSOR PROTEIN NARQ"/>
    <property type="match status" value="1"/>
</dbReference>
<keyword evidence="8" id="KW-0902">Two-component regulatory system</keyword>
<keyword evidence="9" id="KW-0175">Coiled coil</keyword>
<dbReference type="EMBL" id="NSGO01000002">
    <property type="protein sequence ID" value="PAT06774.1"/>
    <property type="molecule type" value="Genomic_DNA"/>
</dbReference>
<dbReference type="CDD" id="cd16917">
    <property type="entry name" value="HATPase_UhpB-NarQ-NarX-like"/>
    <property type="match status" value="1"/>
</dbReference>
<dbReference type="InterPro" id="IPR011712">
    <property type="entry name" value="Sig_transdc_His_kin_sub3_dim/P"/>
</dbReference>
<dbReference type="Gene3D" id="3.30.565.10">
    <property type="entry name" value="Histidine kinase-like ATPase, C-terminal domain"/>
    <property type="match status" value="1"/>
</dbReference>
<feature type="transmembrane region" description="Helical" evidence="10">
    <location>
        <begin position="134"/>
        <end position="151"/>
    </location>
</feature>
<evidence type="ECO:0000256" key="5">
    <source>
        <dbReference type="ARBA" id="ARBA00022741"/>
    </source>
</evidence>
<reference evidence="12 13" key="1">
    <citation type="submission" date="2017-08" db="EMBL/GenBank/DDBJ databases">
        <title>Whole genome sequences of 6 clinical strains closest to Corynebacterium imitans.</title>
        <authorList>
            <person name="Bernier A.-M."/>
            <person name="Burdz T."/>
            <person name="Bernard K."/>
        </authorList>
    </citation>
    <scope>NUCLEOTIDE SEQUENCE [LARGE SCALE GENOMIC DNA]</scope>
    <source>
        <strain evidence="12 13">NML93-0607</strain>
    </source>
</reference>
<keyword evidence="6" id="KW-0418">Kinase</keyword>
<sequence length="396" mass="42424">MPRTTPPSPIRVRDVVISIVLAACAALGVVSASQPVWATAMLVVWTAAAPFTRWRWPITTALSACALLGIRACSTELTIAEIVVAVFTAYIARRNLRPVLRDVAAAALVVGDLLALSLVSPVLRSMPLDERLPYLAWSATLLAAAGLFGELRRRAEETAARELEQALQQQRVALEHAMSEERAFLAREIHDVVTHSLAVMVAQADGGRYCGEGDSALAAKDNALRTIGEVGRESLTQMREVVTLLRAPETRPVTPSPHSLDLDELVRTSRLGGLDVDYTEAGTPPEQLPLATAIATRRMVQEALTNALKHGDGRASLDVTWQDELVVIKVVNTIAAPPSGPSDGHGLRGMRERASLIDATATTGPAHSNTGAQQWVTELRVPYAAPSTSPNLMEQA</sequence>
<evidence type="ECO:0000256" key="4">
    <source>
        <dbReference type="ARBA" id="ARBA00022679"/>
    </source>
</evidence>
<feature type="domain" description="Signal transduction histidine kinase subgroup 3 dimerisation and phosphoacceptor" evidence="11">
    <location>
        <begin position="181"/>
        <end position="249"/>
    </location>
</feature>
<evidence type="ECO:0000313" key="12">
    <source>
        <dbReference type="EMBL" id="PAT06774.1"/>
    </source>
</evidence>
<dbReference type="PANTHER" id="PTHR24421">
    <property type="entry name" value="NITRATE/NITRITE SENSOR PROTEIN NARX-RELATED"/>
    <property type="match status" value="1"/>
</dbReference>
<evidence type="ECO:0000256" key="7">
    <source>
        <dbReference type="ARBA" id="ARBA00022840"/>
    </source>
</evidence>
<keyword evidence="4" id="KW-0808">Transferase</keyword>
<gene>
    <name evidence="12" type="ORF">CKJ81_02185</name>
</gene>
<organism evidence="12 13">
    <name type="scientific">Corynebacterium hadale</name>
    <dbReference type="NCBI Taxonomy" id="2026255"/>
    <lineage>
        <taxon>Bacteria</taxon>
        <taxon>Bacillati</taxon>
        <taxon>Actinomycetota</taxon>
        <taxon>Actinomycetes</taxon>
        <taxon>Mycobacteriales</taxon>
        <taxon>Corynebacteriaceae</taxon>
        <taxon>Corynebacterium</taxon>
    </lineage>
</organism>
<keyword evidence="10" id="KW-0812">Transmembrane</keyword>
<feature type="transmembrane region" description="Helical" evidence="10">
    <location>
        <begin position="103"/>
        <end position="122"/>
    </location>
</feature>
<evidence type="ECO:0000256" key="9">
    <source>
        <dbReference type="SAM" id="Coils"/>
    </source>
</evidence>
<accession>A0ABX4HBE8</accession>
<evidence type="ECO:0000313" key="13">
    <source>
        <dbReference type="Proteomes" id="UP000218281"/>
    </source>
</evidence>
<dbReference type="Pfam" id="PF07730">
    <property type="entry name" value="HisKA_3"/>
    <property type="match status" value="1"/>
</dbReference>
<keyword evidence="5" id="KW-0547">Nucleotide-binding</keyword>
<evidence type="ECO:0000259" key="11">
    <source>
        <dbReference type="Pfam" id="PF07730"/>
    </source>
</evidence>
<keyword evidence="7" id="KW-0067">ATP-binding</keyword>
<dbReference type="InterPro" id="IPR036890">
    <property type="entry name" value="HATPase_C_sf"/>
</dbReference>
<dbReference type="InterPro" id="IPR050482">
    <property type="entry name" value="Sensor_HK_TwoCompSys"/>
</dbReference>
<evidence type="ECO:0000256" key="2">
    <source>
        <dbReference type="ARBA" id="ARBA00012438"/>
    </source>
</evidence>
<evidence type="ECO:0000256" key="3">
    <source>
        <dbReference type="ARBA" id="ARBA00022553"/>
    </source>
</evidence>
<evidence type="ECO:0000256" key="8">
    <source>
        <dbReference type="ARBA" id="ARBA00023012"/>
    </source>
</evidence>
<protein>
    <recommendedName>
        <fullName evidence="2">histidine kinase</fullName>
        <ecNumber evidence="2">2.7.13.3</ecNumber>
    </recommendedName>
</protein>
<keyword evidence="13" id="KW-1185">Reference proteome</keyword>
<dbReference type="Gene3D" id="1.20.5.1930">
    <property type="match status" value="1"/>
</dbReference>
<comment type="catalytic activity">
    <reaction evidence="1">
        <text>ATP + protein L-histidine = ADP + protein N-phospho-L-histidine.</text>
        <dbReference type="EC" id="2.7.13.3"/>
    </reaction>
</comment>
<keyword evidence="10" id="KW-1133">Transmembrane helix</keyword>
<comment type="caution">
    <text evidence="12">The sequence shown here is derived from an EMBL/GenBank/DDBJ whole genome shotgun (WGS) entry which is preliminary data.</text>
</comment>
<evidence type="ECO:0000256" key="10">
    <source>
        <dbReference type="SAM" id="Phobius"/>
    </source>
</evidence>
<keyword evidence="3" id="KW-0597">Phosphoprotein</keyword>
<dbReference type="Proteomes" id="UP000218281">
    <property type="component" value="Unassembled WGS sequence"/>
</dbReference>
<name>A0ABX4HBE8_9CORY</name>
<evidence type="ECO:0000256" key="1">
    <source>
        <dbReference type="ARBA" id="ARBA00000085"/>
    </source>
</evidence>
<keyword evidence="10" id="KW-0472">Membrane</keyword>